<gene>
    <name evidence="2" type="ORF">U9M48_035608</name>
</gene>
<evidence type="ECO:0000313" key="3">
    <source>
        <dbReference type="Proteomes" id="UP001341281"/>
    </source>
</evidence>
<name>A0AAQ3X967_PASNO</name>
<dbReference type="Pfam" id="PF07727">
    <property type="entry name" value="RVT_2"/>
    <property type="match status" value="1"/>
</dbReference>
<evidence type="ECO:0000259" key="1">
    <source>
        <dbReference type="Pfam" id="PF07727"/>
    </source>
</evidence>
<organism evidence="2 3">
    <name type="scientific">Paspalum notatum var. saurae</name>
    <dbReference type="NCBI Taxonomy" id="547442"/>
    <lineage>
        <taxon>Eukaryota</taxon>
        <taxon>Viridiplantae</taxon>
        <taxon>Streptophyta</taxon>
        <taxon>Embryophyta</taxon>
        <taxon>Tracheophyta</taxon>
        <taxon>Spermatophyta</taxon>
        <taxon>Magnoliopsida</taxon>
        <taxon>Liliopsida</taxon>
        <taxon>Poales</taxon>
        <taxon>Poaceae</taxon>
        <taxon>PACMAD clade</taxon>
        <taxon>Panicoideae</taxon>
        <taxon>Andropogonodae</taxon>
        <taxon>Paspaleae</taxon>
        <taxon>Paspalinae</taxon>
        <taxon>Paspalum</taxon>
    </lineage>
</organism>
<accession>A0AAQ3X967</accession>
<protein>
    <recommendedName>
        <fullName evidence="1">Reverse transcriptase Ty1/copia-type domain-containing protein</fullName>
    </recommendedName>
</protein>
<dbReference type="InterPro" id="IPR013103">
    <property type="entry name" value="RVT_2"/>
</dbReference>
<dbReference type="InterPro" id="IPR043502">
    <property type="entry name" value="DNA/RNA_pol_sf"/>
</dbReference>
<dbReference type="PANTHER" id="PTHR11439:SF463">
    <property type="entry name" value="REVERSE TRANSCRIPTASE TY1_COPIA-TYPE DOMAIN-CONTAINING PROTEIN"/>
    <property type="match status" value="1"/>
</dbReference>
<proteinExistence type="predicted"/>
<dbReference type="Proteomes" id="UP001341281">
    <property type="component" value="Chromosome 08"/>
</dbReference>
<reference evidence="2 3" key="1">
    <citation type="submission" date="2024-02" db="EMBL/GenBank/DDBJ databases">
        <title>High-quality chromosome-scale genome assembly of Pensacola bahiagrass (Paspalum notatum Flugge var. saurae).</title>
        <authorList>
            <person name="Vega J.M."/>
            <person name="Podio M."/>
            <person name="Orjuela J."/>
            <person name="Siena L.A."/>
            <person name="Pessino S.C."/>
            <person name="Combes M.C."/>
            <person name="Mariac C."/>
            <person name="Albertini E."/>
            <person name="Pupilli F."/>
            <person name="Ortiz J.P.A."/>
            <person name="Leblanc O."/>
        </authorList>
    </citation>
    <scope>NUCLEOTIDE SEQUENCE [LARGE SCALE GENOMIC DNA]</scope>
    <source>
        <strain evidence="2">R1</strain>
        <tissue evidence="2">Leaf</tissue>
    </source>
</reference>
<dbReference type="PANTHER" id="PTHR11439">
    <property type="entry name" value="GAG-POL-RELATED RETROTRANSPOSON"/>
    <property type="match status" value="1"/>
</dbReference>
<dbReference type="AlphaFoldDB" id="A0AAQ3X967"/>
<feature type="domain" description="Reverse transcriptase Ty1/copia-type" evidence="1">
    <location>
        <begin position="45"/>
        <end position="228"/>
    </location>
</feature>
<sequence>MSHALSDPNWVNAIHEELENFERNHVWDLVEPLPNCHPIGTKWKEGIDYEETFAPVGRSEAIRIRLAFVVSKGFKLQQMDVKSASLNGFESAKFPNPVYKLRKALYGLKQAPRAWYARFKSFLLKSRFVMGSVDKTLFLLSRGGDTLIVQVYVDDIIFCGSSHTLVSSFAEQMSREFETSLMGELQFFLRLQIKQGPERTFVHQAKYTKDILKKFDMGYSKPMTTPMSTNTALDADEDGEVVDQKEFRGIFDSLLYLTATRPDIQSAVCLCARYQASPRTSHRQVVKRIFRYLKFTPELGLWYSSDSSLSLRGFSDADHAGCRIDRKSTSASVSLSTTEAEYIAVASCCSQLLWMKATMSDFGLSFGRIPLLVDSTSAISVAKNPVLHSRTKHIDVRFHFLRDHYEKGDIDLIHVATQNQLADIFTKPLEFSTFVRLRGELGVLQVEGVDNALIKGEIENRWTGLIALLV</sequence>
<dbReference type="EMBL" id="CP144752">
    <property type="protein sequence ID" value="WVZ89171.1"/>
    <property type="molecule type" value="Genomic_DNA"/>
</dbReference>
<evidence type="ECO:0000313" key="2">
    <source>
        <dbReference type="EMBL" id="WVZ89171.1"/>
    </source>
</evidence>
<keyword evidence="3" id="KW-1185">Reference proteome</keyword>
<dbReference type="CDD" id="cd09272">
    <property type="entry name" value="RNase_HI_RT_Ty1"/>
    <property type="match status" value="1"/>
</dbReference>
<dbReference type="SUPFAM" id="SSF56672">
    <property type="entry name" value="DNA/RNA polymerases"/>
    <property type="match status" value="1"/>
</dbReference>